<dbReference type="RefSeq" id="WP_218233066.1">
    <property type="nucleotide sequence ID" value="NZ_BAABBB010000009.1"/>
</dbReference>
<dbReference type="EMBL" id="BAABBB010000009">
    <property type="protein sequence ID" value="GAA3529828.1"/>
    <property type="molecule type" value="Genomic_DNA"/>
</dbReference>
<keyword evidence="2" id="KW-1133">Transmembrane helix</keyword>
<name>A0ABP6V6D9_9ACTN</name>
<accession>A0ABP6V6D9</accession>
<reference evidence="4" key="1">
    <citation type="journal article" date="2019" name="Int. J. Syst. Evol. Microbiol.">
        <title>The Global Catalogue of Microorganisms (GCM) 10K type strain sequencing project: providing services to taxonomists for standard genome sequencing and annotation.</title>
        <authorList>
            <consortium name="The Broad Institute Genomics Platform"/>
            <consortium name="The Broad Institute Genome Sequencing Center for Infectious Disease"/>
            <person name="Wu L."/>
            <person name="Ma J."/>
        </authorList>
    </citation>
    <scope>NUCLEOTIDE SEQUENCE [LARGE SCALE GENOMIC DNA]</scope>
    <source>
        <strain evidence="4">JCM 17460</strain>
    </source>
</reference>
<keyword evidence="2" id="KW-0472">Membrane</keyword>
<evidence type="ECO:0000313" key="4">
    <source>
        <dbReference type="Proteomes" id="UP001500301"/>
    </source>
</evidence>
<gene>
    <name evidence="3" type="ORF">GCM10022263_18070</name>
</gene>
<feature type="region of interest" description="Disordered" evidence="1">
    <location>
        <begin position="161"/>
        <end position="203"/>
    </location>
</feature>
<proteinExistence type="predicted"/>
<protein>
    <submittedName>
        <fullName evidence="3">Uncharacterized protein</fullName>
    </submittedName>
</protein>
<keyword evidence="4" id="KW-1185">Reference proteome</keyword>
<dbReference type="Proteomes" id="UP001500301">
    <property type="component" value="Unassembled WGS sequence"/>
</dbReference>
<feature type="transmembrane region" description="Helical" evidence="2">
    <location>
        <begin position="38"/>
        <end position="58"/>
    </location>
</feature>
<organism evidence="3 4">
    <name type="scientific">Nocardioides daeguensis</name>
    <dbReference type="NCBI Taxonomy" id="908359"/>
    <lineage>
        <taxon>Bacteria</taxon>
        <taxon>Bacillati</taxon>
        <taxon>Actinomycetota</taxon>
        <taxon>Actinomycetes</taxon>
        <taxon>Propionibacteriales</taxon>
        <taxon>Nocardioidaceae</taxon>
        <taxon>Nocardioides</taxon>
    </lineage>
</organism>
<evidence type="ECO:0000313" key="3">
    <source>
        <dbReference type="EMBL" id="GAA3529828.1"/>
    </source>
</evidence>
<evidence type="ECO:0000256" key="2">
    <source>
        <dbReference type="SAM" id="Phobius"/>
    </source>
</evidence>
<evidence type="ECO:0000256" key="1">
    <source>
        <dbReference type="SAM" id="MobiDB-lite"/>
    </source>
</evidence>
<keyword evidence="2" id="KW-0812">Transmembrane</keyword>
<comment type="caution">
    <text evidence="3">The sequence shown here is derived from an EMBL/GenBank/DDBJ whole genome shotgun (WGS) entry which is preliminary data.</text>
</comment>
<sequence>MQDITDRLDAELRTPPPPTFDVRATVGAGRCAVRRQRLVRGGAALALALVLGGAGVAVTSQVGDSRGPAREQVQVAAGVSSAGLAPTDNLVDGFPAGYDPQHDDVVLVRDGWEVVERIDQPVTGLYASGQQVAIRDSVALDLRKGGEVRWVILYRMPAVDEGNGSHSQPGGGIAGPDDGTDSPDLASWLADQKDLSFSSKAAG</sequence>